<keyword evidence="3" id="KW-1185">Reference proteome</keyword>
<dbReference type="OrthoDB" id="2313491at2"/>
<reference evidence="3" key="1">
    <citation type="submission" date="2016-10" db="EMBL/GenBank/DDBJ databases">
        <authorList>
            <person name="Varghese N."/>
            <person name="Submissions S."/>
        </authorList>
    </citation>
    <scope>NUCLEOTIDE SEQUENCE [LARGE SCALE GENOMIC DNA]</scope>
    <source>
        <strain evidence="3">P18</strain>
    </source>
</reference>
<organism evidence="2 3">
    <name type="scientific">Butyrivibrio proteoclasticus</name>
    <dbReference type="NCBI Taxonomy" id="43305"/>
    <lineage>
        <taxon>Bacteria</taxon>
        <taxon>Bacillati</taxon>
        <taxon>Bacillota</taxon>
        <taxon>Clostridia</taxon>
        <taxon>Lachnospirales</taxon>
        <taxon>Lachnospiraceae</taxon>
        <taxon>Butyrivibrio</taxon>
    </lineage>
</organism>
<feature type="domain" description="Bacteriophage T5 Orf172 DNA-binding" evidence="1">
    <location>
        <begin position="49"/>
        <end position="131"/>
    </location>
</feature>
<evidence type="ECO:0000313" key="2">
    <source>
        <dbReference type="EMBL" id="SFQ36251.1"/>
    </source>
</evidence>
<dbReference type="Pfam" id="PF10544">
    <property type="entry name" value="T5orf172"/>
    <property type="match status" value="1"/>
</dbReference>
<proteinExistence type="predicted"/>
<dbReference type="InterPro" id="IPR018306">
    <property type="entry name" value="Phage_T5_Orf172_DNA-bd"/>
</dbReference>
<protein>
    <submittedName>
        <fullName evidence="2">T5orf172 domain-containing protein</fullName>
    </submittedName>
</protein>
<sequence length="258" mass="29720">MSNLAKYSDEDMLELVSSDIEKELKNRGYEYGWYKKVNFVGVIYILVNPAFSNLVKIGYADDVEKRMKSLNSSSGLPDPYHCYAVFKVKKRLEDLRLHTLIDTLDPTLRHAKNREFYEISKEKAYEVLSAIAQINGDEDCLILNPLHDEYFEEIEEKSISVDNKTEQQESVIDSKVKKKERLTFEMLNIPKGSILTFSDDEKVTVKTVDNKNHVEYKGETYPLSTIAAILKNYSTAQGGMFFKYNGKLLIDLRKELGK</sequence>
<gene>
    <name evidence="2" type="ORF">SAMN04487928_1388</name>
</gene>
<dbReference type="EMBL" id="FOXO01000038">
    <property type="protein sequence ID" value="SFQ36251.1"/>
    <property type="molecule type" value="Genomic_DNA"/>
</dbReference>
<dbReference type="SMART" id="SM00974">
    <property type="entry name" value="T5orf172"/>
    <property type="match status" value="1"/>
</dbReference>
<name>A0A1I5XW90_9FIRM</name>
<dbReference type="AlphaFoldDB" id="A0A1I5XW90"/>
<accession>A0A1I5XW90</accession>
<dbReference type="RefSeq" id="WP_074891536.1">
    <property type="nucleotide sequence ID" value="NZ_FOXO01000038.1"/>
</dbReference>
<dbReference type="Proteomes" id="UP000182624">
    <property type="component" value="Unassembled WGS sequence"/>
</dbReference>
<evidence type="ECO:0000259" key="1">
    <source>
        <dbReference type="SMART" id="SM00974"/>
    </source>
</evidence>
<evidence type="ECO:0000313" key="3">
    <source>
        <dbReference type="Proteomes" id="UP000182624"/>
    </source>
</evidence>